<evidence type="ECO:0000313" key="2">
    <source>
        <dbReference type="Proteomes" id="UP000834106"/>
    </source>
</evidence>
<gene>
    <name evidence="1" type="ORF">FPE_LOCUS19917</name>
</gene>
<keyword evidence="2" id="KW-1185">Reference proteome</keyword>
<dbReference type="AlphaFoldDB" id="A0AAD1ZMF7"/>
<accession>A0AAD1ZMF7</accession>
<protein>
    <submittedName>
        <fullName evidence="1">Uncharacterized protein</fullName>
    </submittedName>
</protein>
<dbReference type="EMBL" id="OU503047">
    <property type="protein sequence ID" value="CAI9772487.1"/>
    <property type="molecule type" value="Genomic_DNA"/>
</dbReference>
<dbReference type="PANTHER" id="PTHR33240">
    <property type="entry name" value="OS08G0508500 PROTEIN"/>
    <property type="match status" value="1"/>
</dbReference>
<evidence type="ECO:0000313" key="1">
    <source>
        <dbReference type="EMBL" id="CAI9772487.1"/>
    </source>
</evidence>
<dbReference type="Proteomes" id="UP000834106">
    <property type="component" value="Chromosome 12"/>
</dbReference>
<organism evidence="1 2">
    <name type="scientific">Fraxinus pennsylvanica</name>
    <dbReference type="NCBI Taxonomy" id="56036"/>
    <lineage>
        <taxon>Eukaryota</taxon>
        <taxon>Viridiplantae</taxon>
        <taxon>Streptophyta</taxon>
        <taxon>Embryophyta</taxon>
        <taxon>Tracheophyta</taxon>
        <taxon>Spermatophyta</taxon>
        <taxon>Magnoliopsida</taxon>
        <taxon>eudicotyledons</taxon>
        <taxon>Gunneridae</taxon>
        <taxon>Pentapetalae</taxon>
        <taxon>asterids</taxon>
        <taxon>lamiids</taxon>
        <taxon>Lamiales</taxon>
        <taxon>Oleaceae</taxon>
        <taxon>Oleeae</taxon>
        <taxon>Fraxinus</taxon>
    </lineage>
</organism>
<proteinExistence type="predicted"/>
<reference evidence="1" key="1">
    <citation type="submission" date="2023-05" db="EMBL/GenBank/DDBJ databases">
        <authorList>
            <person name="Huff M."/>
        </authorList>
    </citation>
    <scope>NUCLEOTIDE SEQUENCE</scope>
</reference>
<sequence>MTRFNKERLLIPDLHITTTVSAIIYDVKCEAFKMSLSKTPPKSITDLLARAEKCINIEETMFPRRDASLLKKPKLKKLYESNQRPDPFRSKPRLRAPPNTLDRSKYCDFHRDHGHMTEGCFILKQEIEALIKWGFLGTYVSHDKHQRNNQGNDKALEDQGNKQLTTDTINIIIGGTTSGGTPTTGVSSSALVISDIIANFEVRKILVNDGTATNVLLHEAFVQMGISLEQLKPVKTPLQVFEGGVIIPKGIVRLPFTLGLERKIKTIVSTFHLAMKFPTSNGVGVVRGNQTVDKQCYVTRFWEIKADSIQLSSLTSRIMGNLPQWSLRTSKWIVISLTLKRSSLHCGGTR</sequence>
<name>A0AAD1ZMF7_9LAMI</name>
<dbReference type="PANTHER" id="PTHR33240:SF8">
    <property type="entry name" value="OS03G0439900 PROTEIN"/>
    <property type="match status" value="1"/>
</dbReference>